<dbReference type="InterPro" id="IPR033738">
    <property type="entry name" value="AsnB_N"/>
</dbReference>
<dbReference type="PIRSF" id="PIRSF001589">
    <property type="entry name" value="Asn_synthetase_glu-h"/>
    <property type="match status" value="1"/>
</dbReference>
<dbReference type="NCBIfam" id="TIGR01536">
    <property type="entry name" value="asn_synth_AEB"/>
    <property type="match status" value="1"/>
</dbReference>
<dbReference type="Pfam" id="PF13537">
    <property type="entry name" value="GATase_7"/>
    <property type="match status" value="1"/>
</dbReference>
<evidence type="ECO:0000313" key="11">
    <source>
        <dbReference type="Proteomes" id="UP000030185"/>
    </source>
</evidence>
<comment type="caution">
    <text evidence="10">The sequence shown here is derived from an EMBL/GenBank/DDBJ whole genome shotgun (WGS) entry which is preliminary data.</text>
</comment>
<dbReference type="InterPro" id="IPR017932">
    <property type="entry name" value="GATase_2_dom"/>
</dbReference>
<dbReference type="Gene3D" id="3.60.20.10">
    <property type="entry name" value="Glutamine Phosphoribosylpyrophosphate, subunit 1, domain 1"/>
    <property type="match status" value="1"/>
</dbReference>
<gene>
    <name evidence="10" type="ORF">MYP_1288</name>
</gene>
<dbReference type="InterPro" id="IPR051786">
    <property type="entry name" value="ASN_synthetase/amidase"/>
</dbReference>
<feature type="binding site" evidence="8">
    <location>
        <begin position="335"/>
        <end position="336"/>
    </location>
    <ligand>
        <name>ATP</name>
        <dbReference type="ChEBI" id="CHEBI:30616"/>
    </ligand>
</feature>
<dbReference type="InterPro" id="IPR006426">
    <property type="entry name" value="Asn_synth_AEB"/>
</dbReference>
<keyword evidence="5 8" id="KW-0067">ATP-binding</keyword>
<dbReference type="GO" id="GO:0005829">
    <property type="term" value="C:cytosol"/>
    <property type="evidence" value="ECO:0007669"/>
    <property type="project" value="TreeGrafter"/>
</dbReference>
<keyword evidence="4 8" id="KW-0547">Nucleotide-binding</keyword>
<feature type="binding site" evidence="8">
    <location>
        <position position="263"/>
    </location>
    <ligand>
        <name>ATP</name>
        <dbReference type="ChEBI" id="CHEBI:30616"/>
    </ligand>
</feature>
<dbReference type="SUPFAM" id="SSF52402">
    <property type="entry name" value="Adenine nucleotide alpha hydrolases-like"/>
    <property type="match status" value="1"/>
</dbReference>
<sequence length="573" mass="66124">MSHGGPDDSGIYINEKLQLALGHRRLSLLDLSPSGHQPMFTNDKNVVICFNGEIYNFKEIKRQLEEKGYNFFSSGDTEVILNAYKEWGEKAFTLFNGMFAFALVDLTNNLFFLVRDPSGIKPLYYSHQENSLFFSSEIRGFMKTGLFQENEKWKILFLTFGFIPEPYTSLKDVFMLPKGHYYKYDLDKRQGRFEQYYSYQYTHKIKDKEEAVFKIRETLDTAIRRHLISDAPLGIFLSGGIDSSIIALAAGSELKENLRSLSVIFDEPGYSEKKYQQMVLEKLNNKHQFYKVDKSIFIKSLPDILNALDQPSIDAVNTYFISQCAKDEGLKAVLSGLGADELLGGYPSFNRIQNLQWLKKMPSVFFDLIQYSGIAQKDKFKKLNFLKIEDDLGLYLTLRGMYLPQTVASILDISLKEVLQTLESCYLGDALSLRNHKNTASWMETNIYMQNQLLKDSDFMSMWHSIEVRVPFLDKEFIELALSIDPSVKFNGRPKSLLIEAYKDVLPEGIWNRPKQGFTFPFQLWFKDSGVISEFLDSKSPAKKALAQQFLKGDLHWTRLWSLYLTDHWGKSC</sequence>
<dbReference type="EMBL" id="BBLT01000002">
    <property type="protein sequence ID" value="GAL84060.1"/>
    <property type="molecule type" value="Genomic_DNA"/>
</dbReference>
<evidence type="ECO:0000256" key="2">
    <source>
        <dbReference type="ARBA" id="ARBA00005752"/>
    </source>
</evidence>
<dbReference type="STRING" id="153721.MYP_1288"/>
<feature type="binding site" evidence="8">
    <location>
        <position position="76"/>
    </location>
    <ligand>
        <name>L-glutamine</name>
        <dbReference type="ChEBI" id="CHEBI:58359"/>
    </ligand>
</feature>
<organism evidence="10 11">
    <name type="scientific">Sporocytophaga myxococcoides</name>
    <dbReference type="NCBI Taxonomy" id="153721"/>
    <lineage>
        <taxon>Bacteria</taxon>
        <taxon>Pseudomonadati</taxon>
        <taxon>Bacteroidota</taxon>
        <taxon>Cytophagia</taxon>
        <taxon>Cytophagales</taxon>
        <taxon>Cytophagaceae</taxon>
        <taxon>Sporocytophaga</taxon>
    </lineage>
</organism>
<feature type="domain" description="Glutamine amidotransferase type-2" evidence="9">
    <location>
        <begin position="1"/>
        <end position="187"/>
    </location>
</feature>
<evidence type="ECO:0000256" key="8">
    <source>
        <dbReference type="PIRSR" id="PIRSR001589-2"/>
    </source>
</evidence>
<evidence type="ECO:0000256" key="6">
    <source>
        <dbReference type="ARBA" id="ARBA00022962"/>
    </source>
</evidence>
<dbReference type="GO" id="GO:0006529">
    <property type="term" value="P:asparagine biosynthetic process"/>
    <property type="evidence" value="ECO:0007669"/>
    <property type="project" value="InterPro"/>
</dbReference>
<comment type="catalytic activity">
    <reaction evidence="7">
        <text>L-aspartate + L-glutamine + ATP + H2O = L-asparagine + L-glutamate + AMP + diphosphate + H(+)</text>
        <dbReference type="Rhea" id="RHEA:12228"/>
        <dbReference type="ChEBI" id="CHEBI:15377"/>
        <dbReference type="ChEBI" id="CHEBI:15378"/>
        <dbReference type="ChEBI" id="CHEBI:29985"/>
        <dbReference type="ChEBI" id="CHEBI:29991"/>
        <dbReference type="ChEBI" id="CHEBI:30616"/>
        <dbReference type="ChEBI" id="CHEBI:33019"/>
        <dbReference type="ChEBI" id="CHEBI:58048"/>
        <dbReference type="ChEBI" id="CHEBI:58359"/>
        <dbReference type="ChEBI" id="CHEBI:456215"/>
        <dbReference type="EC" id="6.3.5.4"/>
    </reaction>
</comment>
<dbReference type="Proteomes" id="UP000030185">
    <property type="component" value="Unassembled WGS sequence"/>
</dbReference>
<dbReference type="AlphaFoldDB" id="A0A098LAV8"/>
<proteinExistence type="inferred from homology"/>
<evidence type="ECO:0000256" key="7">
    <source>
        <dbReference type="ARBA" id="ARBA00048741"/>
    </source>
</evidence>
<dbReference type="Pfam" id="PF00733">
    <property type="entry name" value="Asn_synthase"/>
    <property type="match status" value="1"/>
</dbReference>
<dbReference type="InterPro" id="IPR014729">
    <property type="entry name" value="Rossmann-like_a/b/a_fold"/>
</dbReference>
<evidence type="ECO:0000256" key="4">
    <source>
        <dbReference type="ARBA" id="ARBA00022741"/>
    </source>
</evidence>
<accession>A0A098LAV8</accession>
<dbReference type="InterPro" id="IPR029055">
    <property type="entry name" value="Ntn_hydrolases_N"/>
</dbReference>
<keyword evidence="11" id="KW-1185">Reference proteome</keyword>
<evidence type="ECO:0000256" key="5">
    <source>
        <dbReference type="ARBA" id="ARBA00022840"/>
    </source>
</evidence>
<dbReference type="PANTHER" id="PTHR43284">
    <property type="entry name" value="ASPARAGINE SYNTHETASE (GLUTAMINE-HYDROLYZING)"/>
    <property type="match status" value="1"/>
</dbReference>
<dbReference type="eggNOG" id="COG0367">
    <property type="taxonomic scope" value="Bacteria"/>
</dbReference>
<dbReference type="Gene3D" id="3.40.50.620">
    <property type="entry name" value="HUPs"/>
    <property type="match status" value="1"/>
</dbReference>
<dbReference type="CDD" id="cd01991">
    <property type="entry name" value="Asn_synthase_B_C"/>
    <property type="match status" value="1"/>
</dbReference>
<keyword evidence="6" id="KW-0315">Glutamine amidotransferase</keyword>
<dbReference type="GO" id="GO:0005524">
    <property type="term" value="F:ATP binding"/>
    <property type="evidence" value="ECO:0007669"/>
    <property type="project" value="UniProtKB-KW"/>
</dbReference>
<dbReference type="GO" id="GO:0004066">
    <property type="term" value="F:asparagine synthase (glutamine-hydrolyzing) activity"/>
    <property type="evidence" value="ECO:0007669"/>
    <property type="project" value="UniProtKB-EC"/>
</dbReference>
<protein>
    <recommendedName>
        <fullName evidence="3">asparagine synthase (glutamine-hydrolyzing)</fullName>
        <ecNumber evidence="3">6.3.5.4</ecNumber>
    </recommendedName>
</protein>
<dbReference type="EC" id="6.3.5.4" evidence="3"/>
<evidence type="ECO:0000256" key="3">
    <source>
        <dbReference type="ARBA" id="ARBA00012737"/>
    </source>
</evidence>
<evidence type="ECO:0000313" key="10">
    <source>
        <dbReference type="EMBL" id="GAL84060.1"/>
    </source>
</evidence>
<dbReference type="CDD" id="cd00712">
    <property type="entry name" value="AsnB"/>
    <property type="match status" value="1"/>
</dbReference>
<dbReference type="SUPFAM" id="SSF56235">
    <property type="entry name" value="N-terminal nucleophile aminohydrolases (Ntn hydrolases)"/>
    <property type="match status" value="1"/>
</dbReference>
<dbReference type="PROSITE" id="PS51278">
    <property type="entry name" value="GATASE_TYPE_2"/>
    <property type="match status" value="1"/>
</dbReference>
<reference evidence="10 11" key="1">
    <citation type="submission" date="2014-09" db="EMBL/GenBank/DDBJ databases">
        <title>Sporocytophaga myxococcoides PG-01 genome sequencing.</title>
        <authorList>
            <person name="Liu L."/>
            <person name="Gao P.J."/>
            <person name="Chen G.J."/>
            <person name="Wang L.S."/>
        </authorList>
    </citation>
    <scope>NUCLEOTIDE SEQUENCE [LARGE SCALE GENOMIC DNA]</scope>
    <source>
        <strain evidence="10 11">PG-01</strain>
    </source>
</reference>
<evidence type="ECO:0000256" key="1">
    <source>
        <dbReference type="ARBA" id="ARBA00005187"/>
    </source>
</evidence>
<comment type="pathway">
    <text evidence="1">Amino-acid biosynthesis; L-asparagine biosynthesis; L-asparagine from L-aspartate (L-Gln route): step 1/1.</text>
</comment>
<name>A0A098LAV8_9BACT</name>
<dbReference type="PANTHER" id="PTHR43284:SF1">
    <property type="entry name" value="ASPARAGINE SYNTHETASE"/>
    <property type="match status" value="1"/>
</dbReference>
<evidence type="ECO:0000259" key="9">
    <source>
        <dbReference type="PROSITE" id="PS51278"/>
    </source>
</evidence>
<dbReference type="InterPro" id="IPR001962">
    <property type="entry name" value="Asn_synthase"/>
</dbReference>
<comment type="similarity">
    <text evidence="2">Belongs to the asparagine synthetase family.</text>
</comment>